<dbReference type="Gene3D" id="3.40.50.2300">
    <property type="match status" value="1"/>
</dbReference>
<keyword evidence="5" id="KW-1185">Reference proteome</keyword>
<dbReference type="InterPro" id="IPR001789">
    <property type="entry name" value="Sig_transdc_resp-reg_receiver"/>
</dbReference>
<keyword evidence="1 2" id="KW-0597">Phosphoprotein</keyword>
<dbReference type="Proteomes" id="UP000708298">
    <property type="component" value="Unassembled WGS sequence"/>
</dbReference>
<reference evidence="4" key="1">
    <citation type="journal article" date="2021" name="Microorganisms">
        <title>Acidisoma silvae sp. nov. and Acidisomacellulosilytica sp. nov., Two Acidophilic Bacteria Isolated from Decaying Wood, Hydrolyzing Cellulose and Producing Poly-3-hydroxybutyrate.</title>
        <authorList>
            <person name="Mieszkin S."/>
            <person name="Pouder E."/>
            <person name="Uroz S."/>
            <person name="Simon-Colin C."/>
            <person name="Alain K."/>
        </authorList>
    </citation>
    <scope>NUCLEOTIDE SEQUENCE</scope>
    <source>
        <strain evidence="4">HW T2.11</strain>
    </source>
</reference>
<dbReference type="SUPFAM" id="SSF52172">
    <property type="entry name" value="CheY-like"/>
    <property type="match status" value="1"/>
</dbReference>
<accession>A0A964E187</accession>
<dbReference type="InterPro" id="IPR011006">
    <property type="entry name" value="CheY-like_superfamily"/>
</dbReference>
<sequence>MASSKYTILVVEDDPLLRLTAADMVEGAGFECLEAGGADEALSILEERSDIRIVFSDIDMPPGADGITLAAEIKERWPQIAIVLTSGHYKPPEIAMPHGGMFFPKPIKENEVISAFKKLSARPLDA</sequence>
<feature type="domain" description="Response regulatory" evidence="3">
    <location>
        <begin position="7"/>
        <end position="120"/>
    </location>
</feature>
<dbReference type="PANTHER" id="PTHR44591">
    <property type="entry name" value="STRESS RESPONSE REGULATOR PROTEIN 1"/>
    <property type="match status" value="1"/>
</dbReference>
<organism evidence="4 5">
    <name type="scientific">Acidisoma silvae</name>
    <dbReference type="NCBI Taxonomy" id="2802396"/>
    <lineage>
        <taxon>Bacteria</taxon>
        <taxon>Pseudomonadati</taxon>
        <taxon>Pseudomonadota</taxon>
        <taxon>Alphaproteobacteria</taxon>
        <taxon>Acetobacterales</taxon>
        <taxon>Acidocellaceae</taxon>
        <taxon>Acidisoma</taxon>
    </lineage>
</organism>
<comment type="caution">
    <text evidence="4">The sequence shown here is derived from an EMBL/GenBank/DDBJ whole genome shotgun (WGS) entry which is preliminary data.</text>
</comment>
<evidence type="ECO:0000313" key="5">
    <source>
        <dbReference type="Proteomes" id="UP000708298"/>
    </source>
</evidence>
<reference evidence="4" key="2">
    <citation type="submission" date="2021-01" db="EMBL/GenBank/DDBJ databases">
        <authorList>
            <person name="Mieszkin S."/>
            <person name="Pouder E."/>
            <person name="Alain K."/>
        </authorList>
    </citation>
    <scope>NUCLEOTIDE SEQUENCE</scope>
    <source>
        <strain evidence="4">HW T2.11</strain>
    </source>
</reference>
<protein>
    <submittedName>
        <fullName evidence="4">Response regulator</fullName>
    </submittedName>
</protein>
<dbReference type="Pfam" id="PF00072">
    <property type="entry name" value="Response_reg"/>
    <property type="match status" value="1"/>
</dbReference>
<evidence type="ECO:0000313" key="4">
    <source>
        <dbReference type="EMBL" id="MCB8877967.1"/>
    </source>
</evidence>
<dbReference type="GO" id="GO:0000160">
    <property type="term" value="P:phosphorelay signal transduction system"/>
    <property type="evidence" value="ECO:0007669"/>
    <property type="project" value="InterPro"/>
</dbReference>
<dbReference type="InterPro" id="IPR050595">
    <property type="entry name" value="Bact_response_regulator"/>
</dbReference>
<proteinExistence type="predicted"/>
<dbReference type="PROSITE" id="PS50110">
    <property type="entry name" value="RESPONSE_REGULATORY"/>
    <property type="match status" value="1"/>
</dbReference>
<evidence type="ECO:0000259" key="3">
    <source>
        <dbReference type="PROSITE" id="PS50110"/>
    </source>
</evidence>
<dbReference type="AlphaFoldDB" id="A0A964E187"/>
<dbReference type="RefSeq" id="WP_227323611.1">
    <property type="nucleotide sequence ID" value="NZ_JAESVB010000020.1"/>
</dbReference>
<gene>
    <name evidence="4" type="ORF">ASILVAE211_22450</name>
</gene>
<dbReference type="EMBL" id="JAESVB010000020">
    <property type="protein sequence ID" value="MCB8877967.1"/>
    <property type="molecule type" value="Genomic_DNA"/>
</dbReference>
<dbReference type="SMART" id="SM00448">
    <property type="entry name" value="REC"/>
    <property type="match status" value="1"/>
</dbReference>
<feature type="modified residue" description="4-aspartylphosphate" evidence="2">
    <location>
        <position position="57"/>
    </location>
</feature>
<evidence type="ECO:0000256" key="1">
    <source>
        <dbReference type="ARBA" id="ARBA00022553"/>
    </source>
</evidence>
<evidence type="ECO:0000256" key="2">
    <source>
        <dbReference type="PROSITE-ProRule" id="PRU00169"/>
    </source>
</evidence>
<name>A0A964E187_9PROT</name>
<dbReference type="PANTHER" id="PTHR44591:SF3">
    <property type="entry name" value="RESPONSE REGULATORY DOMAIN-CONTAINING PROTEIN"/>
    <property type="match status" value="1"/>
</dbReference>